<dbReference type="EMBL" id="FOEG01000003">
    <property type="protein sequence ID" value="SEO82739.1"/>
    <property type="molecule type" value="Genomic_DNA"/>
</dbReference>
<evidence type="ECO:0000313" key="4">
    <source>
        <dbReference type="Proteomes" id="UP000199657"/>
    </source>
</evidence>
<dbReference type="Pfam" id="PF03480">
    <property type="entry name" value="DctP"/>
    <property type="match status" value="1"/>
</dbReference>
<accession>A0A1H8SUT8</accession>
<dbReference type="Proteomes" id="UP000199657">
    <property type="component" value="Unassembled WGS sequence"/>
</dbReference>
<dbReference type="PANTHER" id="PTHR33376">
    <property type="match status" value="1"/>
</dbReference>
<gene>
    <name evidence="3" type="ORF">SAMN04488052_103232</name>
</gene>
<evidence type="ECO:0000256" key="2">
    <source>
        <dbReference type="SAM" id="SignalP"/>
    </source>
</evidence>
<keyword evidence="1 2" id="KW-0732">Signal</keyword>
<proteinExistence type="predicted"/>
<evidence type="ECO:0000256" key="1">
    <source>
        <dbReference type="ARBA" id="ARBA00022729"/>
    </source>
</evidence>
<dbReference type="InterPro" id="IPR018389">
    <property type="entry name" value="DctP_fam"/>
</dbReference>
<feature type="signal peptide" evidence="2">
    <location>
        <begin position="1"/>
        <end position="28"/>
    </location>
</feature>
<dbReference type="AlphaFoldDB" id="A0A1H8SUT8"/>
<reference evidence="3 4" key="1">
    <citation type="submission" date="2016-10" db="EMBL/GenBank/DDBJ databases">
        <authorList>
            <person name="de Groot N.N."/>
        </authorList>
    </citation>
    <scope>NUCLEOTIDE SEQUENCE [LARGE SCALE GENOMIC DNA]</scope>
    <source>
        <strain evidence="3 4">CGMCC 1.6291</strain>
    </source>
</reference>
<organism evidence="3 4">
    <name type="scientific">Aquisalimonas asiatica</name>
    <dbReference type="NCBI Taxonomy" id="406100"/>
    <lineage>
        <taxon>Bacteria</taxon>
        <taxon>Pseudomonadati</taxon>
        <taxon>Pseudomonadota</taxon>
        <taxon>Gammaproteobacteria</taxon>
        <taxon>Chromatiales</taxon>
        <taxon>Ectothiorhodospiraceae</taxon>
        <taxon>Aquisalimonas</taxon>
    </lineage>
</organism>
<dbReference type="InterPro" id="IPR038404">
    <property type="entry name" value="TRAP_DctP_sf"/>
</dbReference>
<dbReference type="PANTHER" id="PTHR33376:SF15">
    <property type="entry name" value="BLL6794 PROTEIN"/>
    <property type="match status" value="1"/>
</dbReference>
<dbReference type="GO" id="GO:0055085">
    <property type="term" value="P:transmembrane transport"/>
    <property type="evidence" value="ECO:0007669"/>
    <property type="project" value="InterPro"/>
</dbReference>
<name>A0A1H8SUT8_9GAMM</name>
<protein>
    <submittedName>
        <fullName evidence="3">TRAP-type C4-dicarboxylate transport system, substrate-binding protein</fullName>
    </submittedName>
</protein>
<feature type="chain" id="PRO_5011697772" evidence="2">
    <location>
        <begin position="29"/>
        <end position="361"/>
    </location>
</feature>
<dbReference type="OrthoDB" id="6114763at2"/>
<dbReference type="CDD" id="cd13666">
    <property type="entry name" value="PBP2_TRAP_DctP_like_1"/>
    <property type="match status" value="1"/>
</dbReference>
<keyword evidence="4" id="KW-1185">Reference proteome</keyword>
<sequence>MKRIIHSRKTAGLSALALSALMAGSTAAATETIRVEIGSSHPTQNIWVWAMQNVFQPEVDRILEDNGGNYRINWRESYGGTLFDFGDTRTSLRDGIVDVGMVGTVWEGSDMPLQNVTYYTPFATEDHELLVQIFDELNTEVGALVDSWASQNMVHLSSLITDSYDIYATSQVESLDDLRNMRINAPGSSANWLSGTGATPVDGALTTYYTNIQTGVTEGALSFATGIEPTQVYEVAPELTRVGIGAMYFGSVAVNKDFYEGLPEEVREAFLEAGKETSLRHGEYVTEQMDDALEKMQNQGLNVSELPESEKERWVESLPESIVEDWLDMGGDDAEDLLKAYFDLLREHGEEPLRDWDAIVR</sequence>
<evidence type="ECO:0000313" key="3">
    <source>
        <dbReference type="EMBL" id="SEO82739.1"/>
    </source>
</evidence>
<dbReference type="Gene3D" id="3.40.190.170">
    <property type="entry name" value="Bacterial extracellular solute-binding protein, family 7"/>
    <property type="match status" value="1"/>
</dbReference>
<dbReference type="STRING" id="406100.SAMN04488052_103232"/>
<dbReference type="RefSeq" id="WP_091642540.1">
    <property type="nucleotide sequence ID" value="NZ_FOEG01000003.1"/>
</dbReference>
<dbReference type="NCBIfam" id="NF037995">
    <property type="entry name" value="TRAP_S1"/>
    <property type="match status" value="1"/>
</dbReference>